<evidence type="ECO:0000313" key="1">
    <source>
        <dbReference type="EMBL" id="KKL13344.1"/>
    </source>
</evidence>
<dbReference type="InterPro" id="IPR041492">
    <property type="entry name" value="HAD_2"/>
</dbReference>
<reference evidence="1" key="1">
    <citation type="journal article" date="2015" name="Nature">
        <title>Complex archaea that bridge the gap between prokaryotes and eukaryotes.</title>
        <authorList>
            <person name="Spang A."/>
            <person name="Saw J.H."/>
            <person name="Jorgensen S.L."/>
            <person name="Zaremba-Niedzwiedzka K."/>
            <person name="Martijn J."/>
            <person name="Lind A.E."/>
            <person name="van Eijk R."/>
            <person name="Schleper C."/>
            <person name="Guy L."/>
            <person name="Ettema T.J."/>
        </authorList>
    </citation>
    <scope>NUCLEOTIDE SEQUENCE</scope>
</reference>
<feature type="non-terminal residue" evidence="1">
    <location>
        <position position="54"/>
    </location>
</feature>
<protein>
    <recommendedName>
        <fullName evidence="2">Beta-phosphoglucomutase</fullName>
    </recommendedName>
</protein>
<comment type="caution">
    <text evidence="1">The sequence shown here is derived from an EMBL/GenBank/DDBJ whole genome shotgun (WGS) entry which is preliminary data.</text>
</comment>
<dbReference type="Gene3D" id="3.40.50.1000">
    <property type="entry name" value="HAD superfamily/HAD-like"/>
    <property type="match status" value="1"/>
</dbReference>
<dbReference type="InterPro" id="IPR036412">
    <property type="entry name" value="HAD-like_sf"/>
</dbReference>
<dbReference type="InterPro" id="IPR023214">
    <property type="entry name" value="HAD_sf"/>
</dbReference>
<dbReference type="Gene3D" id="1.10.150.240">
    <property type="entry name" value="Putative phosphatase, domain 2"/>
    <property type="match status" value="1"/>
</dbReference>
<organism evidence="1">
    <name type="scientific">marine sediment metagenome</name>
    <dbReference type="NCBI Taxonomy" id="412755"/>
    <lineage>
        <taxon>unclassified sequences</taxon>
        <taxon>metagenomes</taxon>
        <taxon>ecological metagenomes</taxon>
    </lineage>
</organism>
<gene>
    <name evidence="1" type="ORF">LCGC14_2526690</name>
</gene>
<name>A0A0F9AUT4_9ZZZZ</name>
<dbReference type="Pfam" id="PF13419">
    <property type="entry name" value="HAD_2"/>
    <property type="match status" value="1"/>
</dbReference>
<dbReference type="AlphaFoldDB" id="A0A0F9AUT4"/>
<dbReference type="EMBL" id="LAZR01040893">
    <property type="protein sequence ID" value="KKL13344.1"/>
    <property type="molecule type" value="Genomic_DNA"/>
</dbReference>
<dbReference type="InterPro" id="IPR023198">
    <property type="entry name" value="PGP-like_dom2"/>
</dbReference>
<proteinExistence type="predicted"/>
<accession>A0A0F9AUT4</accession>
<sequence length="54" mass="6268">MNTTAIIFDLDGVIVDTAKYHYLAWKKLANTLGFEFTKEQNELFKGVSRKRCLE</sequence>
<evidence type="ECO:0008006" key="2">
    <source>
        <dbReference type="Google" id="ProtNLM"/>
    </source>
</evidence>
<dbReference type="SUPFAM" id="SSF56784">
    <property type="entry name" value="HAD-like"/>
    <property type="match status" value="1"/>
</dbReference>